<dbReference type="Proteomes" id="UP000594342">
    <property type="component" value="Unassembled WGS sequence"/>
</dbReference>
<evidence type="ECO:0000256" key="5">
    <source>
        <dbReference type="ARBA" id="ARBA00023235"/>
    </source>
</evidence>
<comment type="cofactor">
    <cofactor evidence="1">
        <name>Mg(2+)</name>
        <dbReference type="ChEBI" id="CHEBI:18420"/>
    </cofactor>
</comment>
<evidence type="ECO:0000259" key="9">
    <source>
        <dbReference type="Pfam" id="PF21404"/>
    </source>
</evidence>
<sequence>MTSQIIQNSSNQPSHQITSHSQSHLQSHTHTQTQLQEEYYPYGTSGFRFDEKIMIKISKKIGVASGVLLMIKNSGAKTETPKNIGIMITASHNLHFDNGVKIVDETGTMLTPAEENLLESIVNDKVSDVVNWDDFSSVPKHVMVFFGNDTRRSGDEIKKNIVHGLTSVVKEVKNLRVTFVDLGLCTTPEFHVLVSKHNCANEESVLIDVDGQISFVSKSDNRFIQDVKDVVQKYNIDMSKTVIDCANGVGAVTMHRLALCGDIMHLMPTLINTDVTTFEKLNERCGSDYIMTSFKRHHDYLLKSANDADVTLDHVFRGDVLHASFDGDADRIVFYTYNKDRFSLITGDNISMLILNYALKSISESKVDTSSPIKIVVVHTGYSNGGFMRAVDDAKVEFKKNHSDKNVVIDRVVTPIGVKNLIDVAKKYDVGVYFEANGHGSIVVNNHHDIEGLKTLKMLFNDLIGDAIMNLVGVTYLLESTNTTPEQFRDLFTERESMTVKIHVKNKNIYKTNYDQTVLTEPTQVVNEFKSVMENCDYTDCRAFVRPSGTEDILRLYVENNGANSADLNKLVSTIKTILI</sequence>
<evidence type="ECO:0008006" key="12">
    <source>
        <dbReference type="Google" id="ProtNLM"/>
    </source>
</evidence>
<dbReference type="InterPro" id="IPR016055">
    <property type="entry name" value="A-D-PHexomutase_a/b/a-I/II/III"/>
</dbReference>
<dbReference type="InterPro" id="IPR049022">
    <property type="entry name" value="AMG1_III"/>
</dbReference>
<evidence type="ECO:0000256" key="3">
    <source>
        <dbReference type="ARBA" id="ARBA00022723"/>
    </source>
</evidence>
<evidence type="ECO:0000256" key="1">
    <source>
        <dbReference type="ARBA" id="ARBA00001946"/>
    </source>
</evidence>
<dbReference type="EMBL" id="UPSH01000001">
    <property type="protein sequence ID" value="VBB18917.1"/>
    <property type="molecule type" value="Genomic_DNA"/>
</dbReference>
<dbReference type="InterPro" id="IPR005844">
    <property type="entry name" value="A-D-PHexomutase_a/b/a-I"/>
</dbReference>
<dbReference type="SUPFAM" id="SSF55957">
    <property type="entry name" value="Phosphoglucomutase, C-terminal domain"/>
    <property type="match status" value="1"/>
</dbReference>
<gene>
    <name evidence="10" type="ORF">YASMINEVIRUS_1449</name>
</gene>
<dbReference type="PANTHER" id="PTHR45955">
    <property type="entry name" value="PHOSPHOACETYLGLUCOSAMINE MUTASE"/>
    <property type="match status" value="1"/>
</dbReference>
<dbReference type="InterPro" id="IPR005843">
    <property type="entry name" value="A-D-PHexomutase_C"/>
</dbReference>
<keyword evidence="11" id="KW-1185">Reference proteome</keyword>
<evidence type="ECO:0000313" key="11">
    <source>
        <dbReference type="Proteomes" id="UP000594342"/>
    </source>
</evidence>
<reference evidence="10 11" key="1">
    <citation type="submission" date="2018-10" db="EMBL/GenBank/DDBJ databases">
        <authorList>
            <consortium name="IHU Genomes"/>
        </authorList>
    </citation>
    <scope>NUCLEOTIDE SEQUENCE [LARGE SCALE GENOMIC DNA]</scope>
    <source>
        <strain evidence="10 11">A1</strain>
    </source>
</reference>
<dbReference type="Gene3D" id="3.40.120.10">
    <property type="entry name" value="Alpha-D-Glucose-1,6-Bisphosphate, subunit A, domain 3"/>
    <property type="match status" value="2"/>
</dbReference>
<feature type="domain" description="Phosphoacetylglucosamine mutase AMG1" evidence="9">
    <location>
        <begin position="347"/>
        <end position="480"/>
    </location>
</feature>
<evidence type="ECO:0000313" key="10">
    <source>
        <dbReference type="EMBL" id="VBB18917.1"/>
    </source>
</evidence>
<proteinExistence type="inferred from homology"/>
<feature type="domain" description="Alpha-D-phosphohexomutase C-terminal" evidence="7">
    <location>
        <begin position="531"/>
        <end position="560"/>
    </location>
</feature>
<dbReference type="GO" id="GO:0046872">
    <property type="term" value="F:metal ion binding"/>
    <property type="evidence" value="ECO:0007669"/>
    <property type="project" value="UniProtKB-KW"/>
</dbReference>
<accession>A0A5K0UA94</accession>
<organism evidence="10 11">
    <name type="scientific">Yasminevirus sp. GU-2018</name>
    <dbReference type="NCBI Taxonomy" id="2420051"/>
    <lineage>
        <taxon>Viruses</taxon>
        <taxon>Varidnaviria</taxon>
        <taxon>Bamfordvirae</taxon>
        <taxon>Nucleocytoviricota</taxon>
        <taxon>Megaviricetes</taxon>
        <taxon>Imitervirales</taxon>
        <taxon>Mimiviridae</taxon>
        <taxon>Klosneuvirinae</taxon>
        <taxon>Yasminevirus</taxon>
        <taxon>Yasminevirus saudimassiliense</taxon>
    </lineage>
</organism>
<evidence type="ECO:0000259" key="8">
    <source>
        <dbReference type="Pfam" id="PF02878"/>
    </source>
</evidence>
<dbReference type="GO" id="GO:0006048">
    <property type="term" value="P:UDP-N-acetylglucosamine biosynthetic process"/>
    <property type="evidence" value="ECO:0007669"/>
    <property type="project" value="TreeGrafter"/>
</dbReference>
<evidence type="ECO:0000256" key="2">
    <source>
        <dbReference type="ARBA" id="ARBA00010231"/>
    </source>
</evidence>
<dbReference type="GO" id="GO:0005975">
    <property type="term" value="P:carbohydrate metabolic process"/>
    <property type="evidence" value="ECO:0007669"/>
    <property type="project" value="InterPro"/>
</dbReference>
<name>A0A5K0UA94_9VIRU</name>
<dbReference type="InterPro" id="IPR036900">
    <property type="entry name" value="A-D-PHexomutase_C_sf"/>
</dbReference>
<comment type="similarity">
    <text evidence="2">Belongs to the phosphohexose mutase family.</text>
</comment>
<feature type="domain" description="Alpha-D-phosphohexomutase alpha/beta/alpha" evidence="8">
    <location>
        <begin position="84"/>
        <end position="124"/>
    </location>
</feature>
<keyword evidence="3" id="KW-0479">Metal-binding</keyword>
<dbReference type="Pfam" id="PF21404">
    <property type="entry name" value="AMG1_III"/>
    <property type="match status" value="1"/>
</dbReference>
<dbReference type="Pfam" id="PF00408">
    <property type="entry name" value="PGM_PMM_IV"/>
    <property type="match status" value="1"/>
</dbReference>
<dbReference type="GO" id="GO:0004610">
    <property type="term" value="F:phosphoacetylglucosamine mutase activity"/>
    <property type="evidence" value="ECO:0007669"/>
    <property type="project" value="TreeGrafter"/>
</dbReference>
<dbReference type="PANTHER" id="PTHR45955:SF1">
    <property type="entry name" value="PHOSPHOACETYLGLUCOSAMINE MUTASE"/>
    <property type="match status" value="1"/>
</dbReference>
<dbReference type="SUPFAM" id="SSF53738">
    <property type="entry name" value="Phosphoglucomutase, first 3 domains"/>
    <property type="match status" value="2"/>
</dbReference>
<feature type="region of interest" description="Disordered" evidence="6">
    <location>
        <begin position="1"/>
        <end position="34"/>
    </location>
</feature>
<evidence type="ECO:0000256" key="4">
    <source>
        <dbReference type="ARBA" id="ARBA00022842"/>
    </source>
</evidence>
<protein>
    <recommendedName>
        <fullName evidence="12">Phosphoacetylglucosamine mutase</fullName>
    </recommendedName>
</protein>
<dbReference type="Gene3D" id="3.30.310.50">
    <property type="entry name" value="Alpha-D-phosphohexomutase, C-terminal domain"/>
    <property type="match status" value="1"/>
</dbReference>
<evidence type="ECO:0000256" key="6">
    <source>
        <dbReference type="SAM" id="MobiDB-lite"/>
    </source>
</evidence>
<keyword evidence="4" id="KW-0460">Magnesium</keyword>
<evidence type="ECO:0000259" key="7">
    <source>
        <dbReference type="Pfam" id="PF00408"/>
    </source>
</evidence>
<dbReference type="Pfam" id="PF02878">
    <property type="entry name" value="PGM_PMM_I"/>
    <property type="match status" value="1"/>
</dbReference>
<comment type="caution">
    <text evidence="10">The sequence shown here is derived from an EMBL/GenBank/DDBJ whole genome shotgun (WGS) entry which is preliminary data.</text>
</comment>
<keyword evidence="5" id="KW-0413">Isomerase</keyword>